<accession>A0A2P6V6F1</accession>
<evidence type="ECO:0000256" key="1">
    <source>
        <dbReference type="SAM" id="MobiDB-lite"/>
    </source>
</evidence>
<reference evidence="2 3" key="1">
    <citation type="journal article" date="2018" name="Plant J.">
        <title>Genome sequences of Chlorella sorokiniana UTEX 1602 and Micractinium conductrix SAG 241.80: implications to maltose excretion by a green alga.</title>
        <authorList>
            <person name="Arriola M.B."/>
            <person name="Velmurugan N."/>
            <person name="Zhang Y."/>
            <person name="Plunkett M.H."/>
            <person name="Hondzo H."/>
            <person name="Barney B.M."/>
        </authorList>
    </citation>
    <scope>NUCLEOTIDE SEQUENCE [LARGE SCALE GENOMIC DNA]</scope>
    <source>
        <strain evidence="2 3">SAG 241.80</strain>
    </source>
</reference>
<feature type="compositionally biased region" description="Gly residues" evidence="1">
    <location>
        <begin position="106"/>
        <end position="118"/>
    </location>
</feature>
<feature type="region of interest" description="Disordered" evidence="1">
    <location>
        <begin position="1"/>
        <end position="21"/>
    </location>
</feature>
<protein>
    <submittedName>
        <fullName evidence="2">Taurine-binding periplasmic</fullName>
    </submittedName>
</protein>
<dbReference type="EMBL" id="LHPF02000025">
    <property type="protein sequence ID" value="PSC69665.1"/>
    <property type="molecule type" value="Genomic_DNA"/>
</dbReference>
<dbReference type="AlphaFoldDB" id="A0A2P6V6F1"/>
<gene>
    <name evidence="2" type="ORF">C2E20_6837</name>
</gene>
<proteinExistence type="predicted"/>
<organism evidence="2 3">
    <name type="scientific">Micractinium conductrix</name>
    <dbReference type="NCBI Taxonomy" id="554055"/>
    <lineage>
        <taxon>Eukaryota</taxon>
        <taxon>Viridiplantae</taxon>
        <taxon>Chlorophyta</taxon>
        <taxon>core chlorophytes</taxon>
        <taxon>Trebouxiophyceae</taxon>
        <taxon>Chlorellales</taxon>
        <taxon>Chlorellaceae</taxon>
        <taxon>Chlorella clade</taxon>
        <taxon>Micractinium</taxon>
    </lineage>
</organism>
<dbReference type="OrthoDB" id="3149405at2759"/>
<feature type="region of interest" description="Disordered" evidence="1">
    <location>
        <begin position="104"/>
        <end position="127"/>
    </location>
</feature>
<evidence type="ECO:0000313" key="2">
    <source>
        <dbReference type="EMBL" id="PSC69665.1"/>
    </source>
</evidence>
<sequence length="278" mass="29757">MEEASQPPAPQEEDKAQRNAKKKLRQKYLEILRLEAQLAAGRGGALNEEQRAKVERKAAVAAQVAELGCELPVLPPSAAPAGPPAHGSDVTPEEVTSAMEALAMGGRSGGGAPAGGGAAAPAAPARPPSQALAYQQRLQHDNPGFAYFFALPSPLPDMGVQLVDPMGAVFFEVMKRRAEGGEPRAASMMFKQLEQSAAQQGMPLMQLRVQLLAEFGIDPVTEEVLELADDQAALAWVEARTPPAELRRARKQFERMAEQLLLQQMGGVGVGGRRNRRR</sequence>
<evidence type="ECO:0000313" key="3">
    <source>
        <dbReference type="Proteomes" id="UP000239649"/>
    </source>
</evidence>
<keyword evidence="3" id="KW-1185">Reference proteome</keyword>
<comment type="caution">
    <text evidence="2">The sequence shown here is derived from an EMBL/GenBank/DDBJ whole genome shotgun (WGS) entry which is preliminary data.</text>
</comment>
<dbReference type="Proteomes" id="UP000239649">
    <property type="component" value="Unassembled WGS sequence"/>
</dbReference>
<name>A0A2P6V6F1_9CHLO</name>